<dbReference type="OrthoDB" id="3784230at2"/>
<organism evidence="3 4">
    <name type="scientific">Staphylococcus epidermidis (strain ATCC 12228 / FDA PCI 1200)</name>
    <dbReference type="NCBI Taxonomy" id="176280"/>
    <lineage>
        <taxon>Bacteria</taxon>
        <taxon>Bacillati</taxon>
        <taxon>Bacillota</taxon>
        <taxon>Bacilli</taxon>
        <taxon>Bacillales</taxon>
        <taxon>Staphylococcaceae</taxon>
        <taxon>Staphylococcus</taxon>
    </lineage>
</organism>
<reference evidence="3 4" key="1">
    <citation type="journal article" date="2003" name="Mol. Microbiol.">
        <title>Genome-based analysis of virulence genes in a non-biofilm-forming Staphylococcus epidermidis strain (ATCC 12228).</title>
        <authorList>
            <person name="Zhang Y.Q."/>
            <person name="Ren S.X."/>
            <person name="Li H.L."/>
            <person name="Wang Y.X."/>
            <person name="Fu G."/>
            <person name="Yang J."/>
            <person name="Qin Z.Q."/>
            <person name="Miao Y.G."/>
            <person name="Wang W.Y."/>
            <person name="Chen R.S."/>
            <person name="Shen Y."/>
            <person name="Chen Z."/>
            <person name="Yuan Z.H."/>
            <person name="Zhao G.P."/>
            <person name="Qu D."/>
            <person name="Danchin A."/>
            <person name="Wen Y.M."/>
        </authorList>
    </citation>
    <scope>NUCLEOTIDE SEQUENCE [LARGE SCALE GENOMIC DNA]</scope>
    <source>
        <strain evidence="4">ATCC 12228 / FDA PCI 1200</strain>
    </source>
</reference>
<dbReference type="InterPro" id="IPR057253">
    <property type="entry name" value="CoiA-like_N"/>
</dbReference>
<evidence type="ECO:0000313" key="3">
    <source>
        <dbReference type="EMBL" id="AAO04286.1"/>
    </source>
</evidence>
<evidence type="ECO:0000259" key="1">
    <source>
        <dbReference type="Pfam" id="PF06054"/>
    </source>
</evidence>
<feature type="domain" description="Competence protein CoiA-like N-terminal" evidence="2">
    <location>
        <begin position="16"/>
        <end position="49"/>
    </location>
</feature>
<dbReference type="PATRIC" id="fig|176280.10.peg.663"/>
<evidence type="ECO:0000259" key="2">
    <source>
        <dbReference type="Pfam" id="PF25164"/>
    </source>
</evidence>
<gene>
    <name evidence="3" type="ordered locus">SE_0689</name>
</gene>
<proteinExistence type="predicted"/>
<dbReference type="InterPro" id="IPR021176">
    <property type="entry name" value="Competence-induced_CoiA"/>
</dbReference>
<dbReference type="Pfam" id="PF06054">
    <property type="entry name" value="CoiA_nuc"/>
    <property type="match status" value="1"/>
</dbReference>
<dbReference type="PIRSF" id="PIRSF007487">
    <property type="entry name" value="Competence-induced_CoiA_bac"/>
    <property type="match status" value="1"/>
</dbReference>
<evidence type="ECO:0000313" key="4">
    <source>
        <dbReference type="Proteomes" id="UP000001411"/>
    </source>
</evidence>
<name>A0A0H2VHX4_STAES</name>
<feature type="domain" description="Competence protein CoiA nuclease-like" evidence="1">
    <location>
        <begin position="58"/>
        <end position="196"/>
    </location>
</feature>
<dbReference type="HOGENOM" id="CLU_073594_0_0_9"/>
<protein>
    <submittedName>
        <fullName evidence="3">Transcription factor</fullName>
    </submittedName>
</protein>
<dbReference type="AlphaFoldDB" id="A0A0H2VHX4"/>
<accession>A0A0H2VHX4</accession>
<dbReference type="Pfam" id="PF25164">
    <property type="entry name" value="CoiA_N"/>
    <property type="match status" value="1"/>
</dbReference>
<dbReference type="Proteomes" id="UP000001411">
    <property type="component" value="Chromosome"/>
</dbReference>
<dbReference type="eggNOG" id="COG4469">
    <property type="taxonomic scope" value="Bacteria"/>
</dbReference>
<sequence>MLMAINQQGQKILAQHANKFDKYQCPHCKSEVILKQGMTLIAHFAHKTRFNHHCSKSESVEHYEAKLYLARIYKALNFNVEIEPYYKEVLQYPDIVINQENAIEVQFSKISISKIIRRTTGLKRIGLNVIWIIKDVPLKYKYVKLSPFQSAFIHPINRTLVTWDSKKFVLILYSQLQHVGGKNFVAQRKVLKFEDIINMTFQSNNVPNFRLSASNIQRYINYCRKRHSVLEPTLSAMYQLNMYDSDVISKLGYVVPHQIYLITHPIEWQLKYLLLRRTLNDNELCKQLLSQVKFRVFATFQYDKRQILSTILREFDYLYEHESLNVQK</sequence>
<dbReference type="InterPro" id="IPR010330">
    <property type="entry name" value="CoiA_nuc"/>
</dbReference>
<dbReference type="EMBL" id="AE015929">
    <property type="protein sequence ID" value="AAO04286.1"/>
    <property type="molecule type" value="Genomic_DNA"/>
</dbReference>
<dbReference type="KEGG" id="sep:SE_0689"/>